<protein>
    <submittedName>
        <fullName evidence="2">Uncharacterized protein</fullName>
    </submittedName>
</protein>
<accession>A0ABD3UV34</accession>
<feature type="compositionally biased region" description="Basic residues" evidence="1">
    <location>
        <begin position="56"/>
        <end position="65"/>
    </location>
</feature>
<feature type="region of interest" description="Disordered" evidence="1">
    <location>
        <begin position="34"/>
        <end position="65"/>
    </location>
</feature>
<evidence type="ECO:0000313" key="3">
    <source>
        <dbReference type="Proteomes" id="UP001634394"/>
    </source>
</evidence>
<reference evidence="2 3" key="1">
    <citation type="submission" date="2024-11" db="EMBL/GenBank/DDBJ databases">
        <title>Chromosome-level genome assembly of the freshwater bivalve Anodonta woodiana.</title>
        <authorList>
            <person name="Chen X."/>
        </authorList>
    </citation>
    <scope>NUCLEOTIDE SEQUENCE [LARGE SCALE GENOMIC DNA]</scope>
    <source>
        <strain evidence="2">MN2024</strain>
        <tissue evidence="2">Gills</tissue>
    </source>
</reference>
<dbReference type="AlphaFoldDB" id="A0ABD3UV34"/>
<keyword evidence="3" id="KW-1185">Reference proteome</keyword>
<dbReference type="EMBL" id="JBJQND010000015">
    <property type="protein sequence ID" value="KAL3853311.1"/>
    <property type="molecule type" value="Genomic_DNA"/>
</dbReference>
<evidence type="ECO:0000313" key="2">
    <source>
        <dbReference type="EMBL" id="KAL3853311.1"/>
    </source>
</evidence>
<sequence>HSKVACPVQWPATESALPRTVPCPGQCPTPKSALPRTVPYPGKCSAPDSGQNEMRGKKRRVTNLE</sequence>
<gene>
    <name evidence="2" type="ORF">ACJMK2_016860</name>
</gene>
<dbReference type="Proteomes" id="UP001634394">
    <property type="component" value="Unassembled WGS sequence"/>
</dbReference>
<evidence type="ECO:0000256" key="1">
    <source>
        <dbReference type="SAM" id="MobiDB-lite"/>
    </source>
</evidence>
<comment type="caution">
    <text evidence="2">The sequence shown here is derived from an EMBL/GenBank/DDBJ whole genome shotgun (WGS) entry which is preliminary data.</text>
</comment>
<feature type="non-terminal residue" evidence="2">
    <location>
        <position position="1"/>
    </location>
</feature>
<proteinExistence type="predicted"/>
<name>A0ABD3UV34_SINWO</name>
<organism evidence="2 3">
    <name type="scientific">Sinanodonta woodiana</name>
    <name type="common">Chinese pond mussel</name>
    <name type="synonym">Anodonta woodiana</name>
    <dbReference type="NCBI Taxonomy" id="1069815"/>
    <lineage>
        <taxon>Eukaryota</taxon>
        <taxon>Metazoa</taxon>
        <taxon>Spiralia</taxon>
        <taxon>Lophotrochozoa</taxon>
        <taxon>Mollusca</taxon>
        <taxon>Bivalvia</taxon>
        <taxon>Autobranchia</taxon>
        <taxon>Heteroconchia</taxon>
        <taxon>Palaeoheterodonta</taxon>
        <taxon>Unionida</taxon>
        <taxon>Unionoidea</taxon>
        <taxon>Unionidae</taxon>
        <taxon>Unioninae</taxon>
        <taxon>Sinanodonta</taxon>
    </lineage>
</organism>